<dbReference type="AlphaFoldDB" id="A0A9P8UY01"/>
<dbReference type="OrthoDB" id="191139at2759"/>
<dbReference type="InterPro" id="IPR002347">
    <property type="entry name" value="SDR_fam"/>
</dbReference>
<comment type="caution">
    <text evidence="3">The sequence shown here is derived from an EMBL/GenBank/DDBJ whole genome shotgun (WGS) entry which is preliminary data.</text>
</comment>
<evidence type="ECO:0000256" key="1">
    <source>
        <dbReference type="ARBA" id="ARBA00006484"/>
    </source>
</evidence>
<dbReference type="GeneID" id="70128152"/>
<dbReference type="Gene3D" id="3.40.50.720">
    <property type="entry name" value="NAD(P)-binding Rossmann-like Domain"/>
    <property type="match status" value="1"/>
</dbReference>
<protein>
    <recommendedName>
        <fullName evidence="5">Short-chain dehydrogenase</fullName>
    </recommendedName>
</protein>
<keyword evidence="4" id="KW-1185">Reference proteome</keyword>
<gene>
    <name evidence="3" type="ORF">BKA67DRAFT_530539</name>
</gene>
<dbReference type="InterPro" id="IPR036291">
    <property type="entry name" value="NAD(P)-bd_dom_sf"/>
</dbReference>
<keyword evidence="2" id="KW-0560">Oxidoreductase</keyword>
<accession>A0A9P8UY01</accession>
<dbReference type="PANTHER" id="PTHR24320:SF283">
    <property type="entry name" value="RETINOL DEHYDROGENASE 11"/>
    <property type="match status" value="1"/>
</dbReference>
<dbReference type="PRINTS" id="PR00081">
    <property type="entry name" value="GDHRDH"/>
</dbReference>
<dbReference type="RefSeq" id="XP_045964576.1">
    <property type="nucleotide sequence ID" value="XM_046099260.1"/>
</dbReference>
<dbReference type="Proteomes" id="UP000758603">
    <property type="component" value="Unassembled WGS sequence"/>
</dbReference>
<dbReference type="EMBL" id="JAGPXC010000001">
    <property type="protein sequence ID" value="KAH6660445.1"/>
    <property type="molecule type" value="Genomic_DNA"/>
</dbReference>
<evidence type="ECO:0000313" key="4">
    <source>
        <dbReference type="Proteomes" id="UP000758603"/>
    </source>
</evidence>
<reference evidence="3" key="1">
    <citation type="journal article" date="2021" name="Nat. Commun.">
        <title>Genetic determinants of endophytism in the Arabidopsis root mycobiome.</title>
        <authorList>
            <person name="Mesny F."/>
            <person name="Miyauchi S."/>
            <person name="Thiergart T."/>
            <person name="Pickel B."/>
            <person name="Atanasova L."/>
            <person name="Karlsson M."/>
            <person name="Huettel B."/>
            <person name="Barry K.W."/>
            <person name="Haridas S."/>
            <person name="Chen C."/>
            <person name="Bauer D."/>
            <person name="Andreopoulos W."/>
            <person name="Pangilinan J."/>
            <person name="LaButti K."/>
            <person name="Riley R."/>
            <person name="Lipzen A."/>
            <person name="Clum A."/>
            <person name="Drula E."/>
            <person name="Henrissat B."/>
            <person name="Kohler A."/>
            <person name="Grigoriev I.V."/>
            <person name="Martin F.M."/>
            <person name="Hacquard S."/>
        </authorList>
    </citation>
    <scope>NUCLEOTIDE SEQUENCE</scope>
    <source>
        <strain evidence="3">MPI-SDFR-AT-0073</strain>
    </source>
</reference>
<dbReference type="PANTHER" id="PTHR24320">
    <property type="entry name" value="RETINOL DEHYDROGENASE"/>
    <property type="match status" value="1"/>
</dbReference>
<dbReference type="Pfam" id="PF00106">
    <property type="entry name" value="adh_short"/>
    <property type="match status" value="2"/>
</dbReference>
<proteinExistence type="inferred from homology"/>
<evidence type="ECO:0000313" key="3">
    <source>
        <dbReference type="EMBL" id="KAH6660445.1"/>
    </source>
</evidence>
<sequence>MTTKYDQYTEGLTLVQDYVDHVRGKTFLLTGPSKGGIGAETAISLAHGGPAIIILLGRSLEKIQPIIDSIKQINSSVNVKYIELDLASLRSTRKAAQTILADEEIDHIDVVINNAAVMACPYQKTEDGFELQLAANHLGHFALTNTIMPKIMAAGSGARVVFVSSNGHRFNPFRFFDPNYDTPGSYHEVGAYGSSKSAMILFAVALNQRLASRGIKAYALNPGSISTNLQAHMVPSAATAHMWDDGCWRILGMSMAKYRETRPLKTLQQGCATTLRAALDPDLVNQDGVYLEDTNLTTDTRLVKEWATDPELAEKCWVLSEELVGQKFDISDIA</sequence>
<organism evidence="3 4">
    <name type="scientific">Truncatella angustata</name>
    <dbReference type="NCBI Taxonomy" id="152316"/>
    <lineage>
        <taxon>Eukaryota</taxon>
        <taxon>Fungi</taxon>
        <taxon>Dikarya</taxon>
        <taxon>Ascomycota</taxon>
        <taxon>Pezizomycotina</taxon>
        <taxon>Sordariomycetes</taxon>
        <taxon>Xylariomycetidae</taxon>
        <taxon>Amphisphaeriales</taxon>
        <taxon>Sporocadaceae</taxon>
        <taxon>Truncatella</taxon>
    </lineage>
</organism>
<dbReference type="GO" id="GO:0016491">
    <property type="term" value="F:oxidoreductase activity"/>
    <property type="evidence" value="ECO:0007669"/>
    <property type="project" value="UniProtKB-KW"/>
</dbReference>
<name>A0A9P8UY01_9PEZI</name>
<evidence type="ECO:0008006" key="5">
    <source>
        <dbReference type="Google" id="ProtNLM"/>
    </source>
</evidence>
<dbReference type="SUPFAM" id="SSF51735">
    <property type="entry name" value="NAD(P)-binding Rossmann-fold domains"/>
    <property type="match status" value="1"/>
</dbReference>
<evidence type="ECO:0000256" key="2">
    <source>
        <dbReference type="ARBA" id="ARBA00023002"/>
    </source>
</evidence>
<comment type="similarity">
    <text evidence="1">Belongs to the short-chain dehydrogenases/reductases (SDR) family.</text>
</comment>